<comment type="caution">
    <text evidence="11">The sequence shown here is derived from an EMBL/GenBank/DDBJ whole genome shotgun (WGS) entry which is preliminary data.</text>
</comment>
<organism evidence="11 12">
    <name type="scientific">Thiohalocapsa halophila</name>
    <dbReference type="NCBI Taxonomy" id="69359"/>
    <lineage>
        <taxon>Bacteria</taxon>
        <taxon>Pseudomonadati</taxon>
        <taxon>Pseudomonadota</taxon>
        <taxon>Gammaproteobacteria</taxon>
        <taxon>Chromatiales</taxon>
        <taxon>Chromatiaceae</taxon>
        <taxon>Thiohalocapsa</taxon>
    </lineage>
</organism>
<name>A0ABS1CIP5_9GAMM</name>
<dbReference type="InterPro" id="IPR002524">
    <property type="entry name" value="Cation_efflux"/>
</dbReference>
<evidence type="ECO:0000259" key="10">
    <source>
        <dbReference type="Pfam" id="PF01545"/>
    </source>
</evidence>
<dbReference type="PANTHER" id="PTHR45755:SF4">
    <property type="entry name" value="ZINC TRANSPORTER 7"/>
    <property type="match status" value="1"/>
</dbReference>
<dbReference type="PANTHER" id="PTHR45755">
    <property type="match status" value="1"/>
</dbReference>
<evidence type="ECO:0000256" key="1">
    <source>
        <dbReference type="ARBA" id="ARBA00004141"/>
    </source>
</evidence>
<evidence type="ECO:0000256" key="8">
    <source>
        <dbReference type="SAM" id="MobiDB-lite"/>
    </source>
</evidence>
<dbReference type="InterPro" id="IPR058533">
    <property type="entry name" value="Cation_efflux_TM"/>
</dbReference>
<keyword evidence="4" id="KW-0862">Zinc</keyword>
<protein>
    <submittedName>
        <fullName evidence="11">Cation transporter</fullName>
    </submittedName>
</protein>
<keyword evidence="5 9" id="KW-1133">Transmembrane helix</keyword>
<dbReference type="InterPro" id="IPR045316">
    <property type="entry name" value="Msc2-like"/>
</dbReference>
<sequence length="359" mass="38033">MHTHDIAAWQHSHDFTTSAEHAAEQRTRWVVYLTLATMVVELAAGWLTGSMALLADGWHMGSHAAALGLSVFAYRFARRHAQDSRFSFGTGKVSPLAGYTSALLLGAGALWLLLESGVRLLNPVQIHYGEAIVVAALGLVVNLVSAWLLGGAHHHHHHGHAHHTTDAHGHAAGAHSSAPASAHPSAAPPAHPPAPHGHADHNLRAAYLHVIADALTSLLAIAALNAGLLFGWGFLDPLMGIAGGLLIARWAWGLARDSGSTLLDVEDRSDTAAKIRRTLEAEDDVAVSDLHLWRIGSASHACILSLVTHDPKPVEHYKALIGPIPGLDHLTVEVQQCRSAACGKEAVPAQQPEAQAHPC</sequence>
<feature type="transmembrane region" description="Helical" evidence="9">
    <location>
        <begin position="126"/>
        <end position="149"/>
    </location>
</feature>
<feature type="domain" description="Cation efflux protein transmembrane" evidence="10">
    <location>
        <begin position="31"/>
        <end position="263"/>
    </location>
</feature>
<evidence type="ECO:0000313" key="11">
    <source>
        <dbReference type="EMBL" id="MBK1631692.1"/>
    </source>
</evidence>
<evidence type="ECO:0000313" key="12">
    <source>
        <dbReference type="Proteomes" id="UP000748752"/>
    </source>
</evidence>
<evidence type="ECO:0000256" key="7">
    <source>
        <dbReference type="ARBA" id="ARBA00023136"/>
    </source>
</evidence>
<dbReference type="InterPro" id="IPR027469">
    <property type="entry name" value="Cation_efflux_TMD_sf"/>
</dbReference>
<keyword evidence="2" id="KW-0813">Transport</keyword>
<feature type="transmembrane region" description="Helical" evidence="9">
    <location>
        <begin position="96"/>
        <end position="114"/>
    </location>
</feature>
<dbReference type="NCBIfam" id="TIGR01297">
    <property type="entry name" value="CDF"/>
    <property type="match status" value="1"/>
</dbReference>
<dbReference type="Gene3D" id="1.20.1510.10">
    <property type="entry name" value="Cation efflux protein transmembrane domain"/>
    <property type="match status" value="1"/>
</dbReference>
<evidence type="ECO:0000256" key="6">
    <source>
        <dbReference type="ARBA" id="ARBA00023065"/>
    </source>
</evidence>
<keyword evidence="6" id="KW-0406">Ion transport</keyword>
<dbReference type="RefSeq" id="WP_200238314.1">
    <property type="nucleotide sequence ID" value="NZ_NRRV01000030.1"/>
</dbReference>
<evidence type="ECO:0000256" key="9">
    <source>
        <dbReference type="SAM" id="Phobius"/>
    </source>
</evidence>
<feature type="compositionally biased region" description="Low complexity" evidence="8">
    <location>
        <begin position="170"/>
        <end position="185"/>
    </location>
</feature>
<feature type="compositionally biased region" description="Pro residues" evidence="8">
    <location>
        <begin position="186"/>
        <end position="195"/>
    </location>
</feature>
<keyword evidence="3 9" id="KW-0812">Transmembrane</keyword>
<feature type="transmembrane region" description="Helical" evidence="9">
    <location>
        <begin position="60"/>
        <end position="76"/>
    </location>
</feature>
<dbReference type="EMBL" id="NRRV01000030">
    <property type="protein sequence ID" value="MBK1631692.1"/>
    <property type="molecule type" value="Genomic_DNA"/>
</dbReference>
<feature type="transmembrane region" description="Helical" evidence="9">
    <location>
        <begin position="29"/>
        <end position="48"/>
    </location>
</feature>
<evidence type="ECO:0000256" key="2">
    <source>
        <dbReference type="ARBA" id="ARBA00022448"/>
    </source>
</evidence>
<feature type="region of interest" description="Disordered" evidence="8">
    <location>
        <begin position="158"/>
        <end position="198"/>
    </location>
</feature>
<dbReference type="Proteomes" id="UP000748752">
    <property type="component" value="Unassembled WGS sequence"/>
</dbReference>
<keyword evidence="4" id="KW-0864">Zinc transport</keyword>
<evidence type="ECO:0000256" key="3">
    <source>
        <dbReference type="ARBA" id="ARBA00022692"/>
    </source>
</evidence>
<keyword evidence="7 9" id="KW-0472">Membrane</keyword>
<reference evidence="11 12" key="1">
    <citation type="journal article" date="2020" name="Microorganisms">
        <title>Osmotic Adaptation and Compatible Solute Biosynthesis of Phototrophic Bacteria as Revealed from Genome Analyses.</title>
        <authorList>
            <person name="Imhoff J.F."/>
            <person name="Rahn T."/>
            <person name="Kunzel S."/>
            <person name="Keller A."/>
            <person name="Neulinger S.C."/>
        </authorList>
    </citation>
    <scope>NUCLEOTIDE SEQUENCE [LARGE SCALE GENOMIC DNA]</scope>
    <source>
        <strain evidence="11 12">DSM 6210</strain>
    </source>
</reference>
<evidence type="ECO:0000256" key="5">
    <source>
        <dbReference type="ARBA" id="ARBA00022989"/>
    </source>
</evidence>
<evidence type="ECO:0000256" key="4">
    <source>
        <dbReference type="ARBA" id="ARBA00022906"/>
    </source>
</evidence>
<dbReference type="SUPFAM" id="SSF161111">
    <property type="entry name" value="Cation efflux protein transmembrane domain-like"/>
    <property type="match status" value="1"/>
</dbReference>
<gene>
    <name evidence="11" type="ORF">CKO31_13235</name>
</gene>
<dbReference type="Pfam" id="PF01545">
    <property type="entry name" value="Cation_efflux"/>
    <property type="match status" value="1"/>
</dbReference>
<keyword evidence="12" id="KW-1185">Reference proteome</keyword>
<dbReference type="NCBIfam" id="NF033827">
    <property type="entry name" value="CDF_efflux_DmeF"/>
    <property type="match status" value="1"/>
</dbReference>
<comment type="subcellular location">
    <subcellularLocation>
        <location evidence="1">Membrane</location>
        <topology evidence="1">Multi-pass membrane protein</topology>
    </subcellularLocation>
</comment>
<accession>A0ABS1CIP5</accession>
<proteinExistence type="predicted"/>